<keyword evidence="4" id="KW-1185">Reference proteome</keyword>
<dbReference type="Proteomes" id="UP000539265">
    <property type="component" value="Unassembled WGS sequence"/>
</dbReference>
<evidence type="ECO:0000313" key="3">
    <source>
        <dbReference type="EMBL" id="MBB3054774.1"/>
    </source>
</evidence>
<keyword evidence="2" id="KW-0732">Signal</keyword>
<dbReference type="Pfam" id="PF20125">
    <property type="entry name" value="DUF6515"/>
    <property type="match status" value="1"/>
</dbReference>
<feature type="compositionally biased region" description="Gly residues" evidence="1">
    <location>
        <begin position="31"/>
        <end position="52"/>
    </location>
</feature>
<dbReference type="EMBL" id="JACHWX010000002">
    <property type="protein sequence ID" value="MBB3054774.1"/>
    <property type="molecule type" value="Genomic_DNA"/>
</dbReference>
<sequence>MKTRYKKLIYTASGALLCLFAAGTAFAQRPAGGGGGGGGSRPSGGGGGGGGSSVSSSRPSGGGGGNVAVSRPSVSSSNGSRPSGGGGMAPRGTSVQPQQRTNTYINRQGVAPRGSYGYAPRTGISVNGNFGNAPRTGVAPRGNYGYPQRTGVVAPRVGASPGTSAFAVNAYRSSPRVGNGQGSYWGNHGYYHYNRGYYDTYYGVNLGFSCRALPYGYYPFFWGDYQYYFCNGLFYTYDNEEYTVVEPPVGAEVTTLPDKAQSIVINGQQYYELNGVYYQAVTKDDGTVVYMVAGKDGVLNTDNVQNDDQPQGPQMGDIVTQLPPDCRKIKVSGQKLWVSPDGVYYQELVDDKGLKTYKVVGLPTDEPEQN</sequence>
<protein>
    <submittedName>
        <fullName evidence="3">Uncharacterized protein</fullName>
    </submittedName>
</protein>
<evidence type="ECO:0000313" key="4">
    <source>
        <dbReference type="Proteomes" id="UP000539265"/>
    </source>
</evidence>
<reference evidence="3" key="1">
    <citation type="submission" date="2020-08" db="EMBL/GenBank/DDBJ databases">
        <title>Genomic Encyclopedia of Type Strains, Phase III (KMG-III): the genomes of soil and plant-associated and newly described type strains.</title>
        <authorList>
            <person name="Whitman W."/>
        </authorList>
    </citation>
    <scope>NUCLEOTIDE SEQUENCE [LARGE SCALE GENOMIC DNA]</scope>
    <source>
        <strain evidence="3">CECT 8628</strain>
    </source>
</reference>
<name>A0A839SBS0_9SPHI</name>
<dbReference type="AlphaFoldDB" id="A0A839SBS0"/>
<dbReference type="InterPro" id="IPR045398">
    <property type="entry name" value="DUF6515"/>
</dbReference>
<feature type="chain" id="PRO_5032954435" evidence="2">
    <location>
        <begin position="28"/>
        <end position="370"/>
    </location>
</feature>
<gene>
    <name evidence="3" type="ORF">FHS11_001184</name>
</gene>
<proteinExistence type="predicted"/>
<evidence type="ECO:0000256" key="1">
    <source>
        <dbReference type="SAM" id="MobiDB-lite"/>
    </source>
</evidence>
<dbReference type="OrthoDB" id="660033at2"/>
<accession>A0A839SBS0</accession>
<feature type="region of interest" description="Disordered" evidence="1">
    <location>
        <begin position="31"/>
        <end position="116"/>
    </location>
</feature>
<dbReference type="RefSeq" id="WP_096356367.1">
    <property type="nucleotide sequence ID" value="NZ_AP017313.1"/>
</dbReference>
<feature type="signal peptide" evidence="2">
    <location>
        <begin position="1"/>
        <end position="27"/>
    </location>
</feature>
<evidence type="ECO:0000256" key="2">
    <source>
        <dbReference type="SAM" id="SignalP"/>
    </source>
</evidence>
<feature type="compositionally biased region" description="Polar residues" evidence="1">
    <location>
        <begin position="93"/>
        <end position="106"/>
    </location>
</feature>
<feature type="compositionally biased region" description="Low complexity" evidence="1">
    <location>
        <begin position="67"/>
        <end position="81"/>
    </location>
</feature>
<comment type="caution">
    <text evidence="3">The sequence shown here is derived from an EMBL/GenBank/DDBJ whole genome shotgun (WGS) entry which is preliminary data.</text>
</comment>
<organism evidence="3 4">
    <name type="scientific">Mucilaginibacter gotjawali</name>
    <dbReference type="NCBI Taxonomy" id="1550579"/>
    <lineage>
        <taxon>Bacteria</taxon>
        <taxon>Pseudomonadati</taxon>
        <taxon>Bacteroidota</taxon>
        <taxon>Sphingobacteriia</taxon>
        <taxon>Sphingobacteriales</taxon>
        <taxon>Sphingobacteriaceae</taxon>
        <taxon>Mucilaginibacter</taxon>
    </lineage>
</organism>